<organism evidence="2 3">
    <name type="scientific">Dyella humi</name>
    <dbReference type="NCBI Taxonomy" id="1770547"/>
    <lineage>
        <taxon>Bacteria</taxon>
        <taxon>Pseudomonadati</taxon>
        <taxon>Pseudomonadota</taxon>
        <taxon>Gammaproteobacteria</taxon>
        <taxon>Lysobacterales</taxon>
        <taxon>Rhodanobacteraceae</taxon>
        <taxon>Dyella</taxon>
    </lineage>
</organism>
<evidence type="ECO:0000313" key="3">
    <source>
        <dbReference type="Proteomes" id="UP001620409"/>
    </source>
</evidence>
<keyword evidence="3" id="KW-1185">Reference proteome</keyword>
<keyword evidence="1" id="KW-0472">Membrane</keyword>
<accession>A0ABW8IIQ4</accession>
<dbReference type="NCBIfam" id="TIGR02532">
    <property type="entry name" value="IV_pilin_GFxxxE"/>
    <property type="match status" value="1"/>
</dbReference>
<gene>
    <name evidence="2" type="ORF">ISP18_08635</name>
</gene>
<dbReference type="PROSITE" id="PS00409">
    <property type="entry name" value="PROKAR_NTER_METHYL"/>
    <property type="match status" value="1"/>
</dbReference>
<name>A0ABW8IIQ4_9GAMM</name>
<sequence length="139" mass="15182">MERSRGFTLIELIVVLGIAAILAALAAQSYTRYAFRSRRADAQQMLLAIAQAQERWYATYNRYADDLGKLGYDDPALSQHGYYRLVLSGVDDAAQGFVATAMPVDRQVGDVCGSLSIDNAGRKLPGGEDMDVNANGKCW</sequence>
<comment type="caution">
    <text evidence="2">The sequence shown here is derived from an EMBL/GenBank/DDBJ whole genome shotgun (WGS) entry which is preliminary data.</text>
</comment>
<feature type="transmembrane region" description="Helical" evidence="1">
    <location>
        <begin position="6"/>
        <end position="27"/>
    </location>
</feature>
<dbReference type="Pfam" id="PF16732">
    <property type="entry name" value="ComP_DUS"/>
    <property type="match status" value="1"/>
</dbReference>
<evidence type="ECO:0000313" key="2">
    <source>
        <dbReference type="EMBL" id="MFK2854654.1"/>
    </source>
</evidence>
<dbReference type="Gene3D" id="3.30.700.10">
    <property type="entry name" value="Glycoprotein, Type 4 Pilin"/>
    <property type="match status" value="1"/>
</dbReference>
<dbReference type="Pfam" id="PF07963">
    <property type="entry name" value="N_methyl"/>
    <property type="match status" value="1"/>
</dbReference>
<dbReference type="RefSeq" id="WP_380009555.1">
    <property type="nucleotide sequence ID" value="NZ_JADIKI010000022.1"/>
</dbReference>
<dbReference type="InterPro" id="IPR031982">
    <property type="entry name" value="PilE-like"/>
</dbReference>
<evidence type="ECO:0000256" key="1">
    <source>
        <dbReference type="SAM" id="Phobius"/>
    </source>
</evidence>
<reference evidence="2 3" key="1">
    <citation type="submission" date="2020-10" db="EMBL/GenBank/DDBJ databases">
        <title>Phylogeny of dyella-like bacteria.</title>
        <authorList>
            <person name="Fu J."/>
        </authorList>
    </citation>
    <scope>NUCLEOTIDE SEQUENCE [LARGE SCALE GENOMIC DNA]</scope>
    <source>
        <strain evidence="2 3">DHG40</strain>
    </source>
</reference>
<protein>
    <submittedName>
        <fullName evidence="2">Prepilin-type N-terminal cleavage/methylation domain-containing protein</fullName>
    </submittedName>
</protein>
<dbReference type="EMBL" id="JADIKI010000022">
    <property type="protein sequence ID" value="MFK2854654.1"/>
    <property type="molecule type" value="Genomic_DNA"/>
</dbReference>
<dbReference type="SUPFAM" id="SSF54523">
    <property type="entry name" value="Pili subunits"/>
    <property type="match status" value="1"/>
</dbReference>
<keyword evidence="1" id="KW-1133">Transmembrane helix</keyword>
<keyword evidence="1" id="KW-0812">Transmembrane</keyword>
<proteinExistence type="predicted"/>
<dbReference type="Proteomes" id="UP001620409">
    <property type="component" value="Unassembled WGS sequence"/>
</dbReference>
<dbReference type="InterPro" id="IPR045584">
    <property type="entry name" value="Pilin-like"/>
</dbReference>
<dbReference type="InterPro" id="IPR012902">
    <property type="entry name" value="N_methyl_site"/>
</dbReference>